<proteinExistence type="predicted"/>
<feature type="region of interest" description="Disordered" evidence="1">
    <location>
        <begin position="273"/>
        <end position="314"/>
    </location>
</feature>
<accession>A0AA86SCR6</accession>
<dbReference type="Gramene" id="rna-AYBTSS11_LOCUS2408">
    <property type="protein sequence ID" value="CAJ1870256.1"/>
    <property type="gene ID" value="gene-AYBTSS11_LOCUS2408"/>
</dbReference>
<keyword evidence="4" id="KW-1185">Reference proteome</keyword>
<feature type="compositionally biased region" description="Acidic residues" evidence="1">
    <location>
        <begin position="275"/>
        <end position="295"/>
    </location>
</feature>
<evidence type="ECO:0000256" key="1">
    <source>
        <dbReference type="SAM" id="MobiDB-lite"/>
    </source>
</evidence>
<keyword evidence="2" id="KW-0472">Membrane</keyword>
<dbReference type="Proteomes" id="UP001189624">
    <property type="component" value="Chromosome 1"/>
</dbReference>
<keyword evidence="2" id="KW-1133">Transmembrane helix</keyword>
<feature type="transmembrane region" description="Helical" evidence="2">
    <location>
        <begin position="217"/>
        <end position="236"/>
    </location>
</feature>
<evidence type="ECO:0008006" key="5">
    <source>
        <dbReference type="Google" id="ProtNLM"/>
    </source>
</evidence>
<dbReference type="EMBL" id="OY731398">
    <property type="protein sequence ID" value="CAJ1870256.1"/>
    <property type="molecule type" value="Genomic_DNA"/>
</dbReference>
<feature type="transmembrane region" description="Helical" evidence="2">
    <location>
        <begin position="158"/>
        <end position="179"/>
    </location>
</feature>
<evidence type="ECO:0000256" key="2">
    <source>
        <dbReference type="SAM" id="Phobius"/>
    </source>
</evidence>
<evidence type="ECO:0000313" key="3">
    <source>
        <dbReference type="EMBL" id="CAJ1870256.1"/>
    </source>
</evidence>
<protein>
    <recommendedName>
        <fullName evidence="5">Transmembrane protein</fullName>
    </recommendedName>
</protein>
<feature type="transmembrane region" description="Helical" evidence="2">
    <location>
        <begin position="129"/>
        <end position="146"/>
    </location>
</feature>
<organism evidence="3 4">
    <name type="scientific">Sphenostylis stenocarpa</name>
    <dbReference type="NCBI Taxonomy" id="92480"/>
    <lineage>
        <taxon>Eukaryota</taxon>
        <taxon>Viridiplantae</taxon>
        <taxon>Streptophyta</taxon>
        <taxon>Embryophyta</taxon>
        <taxon>Tracheophyta</taxon>
        <taxon>Spermatophyta</taxon>
        <taxon>Magnoliopsida</taxon>
        <taxon>eudicotyledons</taxon>
        <taxon>Gunneridae</taxon>
        <taxon>Pentapetalae</taxon>
        <taxon>rosids</taxon>
        <taxon>fabids</taxon>
        <taxon>Fabales</taxon>
        <taxon>Fabaceae</taxon>
        <taxon>Papilionoideae</taxon>
        <taxon>50 kb inversion clade</taxon>
        <taxon>NPAAA clade</taxon>
        <taxon>indigoferoid/millettioid clade</taxon>
        <taxon>Phaseoleae</taxon>
        <taxon>Sphenostylis</taxon>
    </lineage>
</organism>
<dbReference type="AlphaFoldDB" id="A0AA86SCR6"/>
<evidence type="ECO:0000313" key="4">
    <source>
        <dbReference type="Proteomes" id="UP001189624"/>
    </source>
</evidence>
<sequence>MKYSSSNLSFVSCLVLSAKVALVSFAMKVWFTSASSFQCFLQRILLDSSSEEGIESSNRCFGLCIENKGPGHLGKSFHRKRFTLFRRREFFGGKSGVGLRDCLEIVGNIFDGLTYLEFMPPISFSMDNSILSIFLSIFCRFARLGLGNSSSKTTSYNFGFVLVGVLLTFSLGSSAHSFLSRPSRFSRILAVVGEKSPFLVYRDREEDYGNLHHHHHHLLIVIVIIIIIIMLSDISVQGHPGSHDFGIVRFILEEWLIDGRGVSRLDALARKYPITDDDDDDDDDDEADDDDDDEDFHSPPPDPDKPRMVISRQPPPIYEKILKALKENYEHYYQEKMSKAPQPIQTQSCMMLSSKKNSLVRDEQILKKKP</sequence>
<reference evidence="3" key="1">
    <citation type="submission" date="2023-10" db="EMBL/GenBank/DDBJ databases">
        <authorList>
            <person name="Domelevo Entfellner J.-B."/>
        </authorList>
    </citation>
    <scope>NUCLEOTIDE SEQUENCE</scope>
</reference>
<keyword evidence="2" id="KW-0812">Transmembrane</keyword>
<name>A0AA86SCR6_9FABA</name>
<gene>
    <name evidence="3" type="ORF">AYBTSS11_LOCUS2408</name>
</gene>